<gene>
    <name evidence="1" type="ORF">ACFSCS_03685</name>
</gene>
<comment type="caution">
    <text evidence="1">The sequence shown here is derived from an EMBL/GenBank/DDBJ whole genome shotgun (WGS) entry which is preliminary data.</text>
</comment>
<accession>A0ABW4RSJ0</accession>
<keyword evidence="2" id="KW-1185">Reference proteome</keyword>
<reference evidence="2" key="1">
    <citation type="journal article" date="2019" name="Int. J. Syst. Evol. Microbiol.">
        <title>The Global Catalogue of Microorganisms (GCM) 10K type strain sequencing project: providing services to taxonomists for standard genome sequencing and annotation.</title>
        <authorList>
            <consortium name="The Broad Institute Genomics Platform"/>
            <consortium name="The Broad Institute Genome Sequencing Center for Infectious Disease"/>
            <person name="Wu L."/>
            <person name="Ma J."/>
        </authorList>
    </citation>
    <scope>NUCLEOTIDE SEQUENCE [LARGE SCALE GENOMIC DNA]</scope>
    <source>
        <strain evidence="2">CAIM 431</strain>
    </source>
</reference>
<proteinExistence type="predicted"/>
<evidence type="ECO:0000313" key="2">
    <source>
        <dbReference type="Proteomes" id="UP001597326"/>
    </source>
</evidence>
<name>A0ABW4RSJ0_9ACTN</name>
<dbReference type="EMBL" id="JBHUFZ010000008">
    <property type="protein sequence ID" value="MFD1889287.1"/>
    <property type="molecule type" value="Genomic_DNA"/>
</dbReference>
<dbReference type="Proteomes" id="UP001597326">
    <property type="component" value="Unassembled WGS sequence"/>
</dbReference>
<dbReference type="RefSeq" id="WP_343872286.1">
    <property type="nucleotide sequence ID" value="NZ_BAAAIX010000007.1"/>
</dbReference>
<evidence type="ECO:0000313" key="1">
    <source>
        <dbReference type="EMBL" id="MFD1889287.1"/>
    </source>
</evidence>
<organism evidence="1 2">
    <name type="scientific">Luteococcus peritonei</name>
    <dbReference type="NCBI Taxonomy" id="88874"/>
    <lineage>
        <taxon>Bacteria</taxon>
        <taxon>Bacillati</taxon>
        <taxon>Actinomycetota</taxon>
        <taxon>Actinomycetes</taxon>
        <taxon>Propionibacteriales</taxon>
        <taxon>Propionibacteriaceae</taxon>
        <taxon>Luteococcus</taxon>
    </lineage>
</organism>
<sequence>MMYALALVVGLWMTALLVVALAGRSTADIDRALSSDEQIVVSTPELIPPTPAPWSRSDHPVVAA</sequence>
<protein>
    <submittedName>
        <fullName evidence="1">Uncharacterized protein</fullName>
    </submittedName>
</protein>